<protein>
    <submittedName>
        <fullName evidence="2">Cytoplasmic protein</fullName>
    </submittedName>
</protein>
<keyword evidence="3" id="KW-1185">Reference proteome</keyword>
<gene>
    <name evidence="2" type="ORF">ACFSC7_12635</name>
</gene>
<feature type="chain" id="PRO_5045261419" evidence="1">
    <location>
        <begin position="30"/>
        <end position="150"/>
    </location>
</feature>
<name>A0ABW4K059_9HYPH</name>
<dbReference type="Proteomes" id="UP001597327">
    <property type="component" value="Unassembled WGS sequence"/>
</dbReference>
<dbReference type="PROSITE" id="PS51318">
    <property type="entry name" value="TAT"/>
    <property type="match status" value="1"/>
</dbReference>
<accession>A0ABW4K059</accession>
<evidence type="ECO:0000313" key="2">
    <source>
        <dbReference type="EMBL" id="MFD1696368.1"/>
    </source>
</evidence>
<dbReference type="RefSeq" id="WP_149892746.1">
    <property type="nucleotide sequence ID" value="NZ_JBHUFA010000004.1"/>
</dbReference>
<feature type="signal peptide" evidence="1">
    <location>
        <begin position="1"/>
        <end position="29"/>
    </location>
</feature>
<keyword evidence="1" id="KW-0732">Signal</keyword>
<reference evidence="3" key="1">
    <citation type="journal article" date="2019" name="Int. J. Syst. Evol. Microbiol.">
        <title>The Global Catalogue of Microorganisms (GCM) 10K type strain sequencing project: providing services to taxonomists for standard genome sequencing and annotation.</title>
        <authorList>
            <consortium name="The Broad Institute Genomics Platform"/>
            <consortium name="The Broad Institute Genome Sequencing Center for Infectious Disease"/>
            <person name="Wu L."/>
            <person name="Ma J."/>
        </authorList>
    </citation>
    <scope>NUCLEOTIDE SEQUENCE [LARGE SCALE GENOMIC DNA]</scope>
    <source>
        <strain evidence="3">JCM 3369</strain>
    </source>
</reference>
<dbReference type="InterPro" id="IPR006311">
    <property type="entry name" value="TAT_signal"/>
</dbReference>
<comment type="caution">
    <text evidence="2">The sequence shown here is derived from an EMBL/GenBank/DDBJ whole genome shotgun (WGS) entry which is preliminary data.</text>
</comment>
<organism evidence="2 3">
    <name type="scientific">Roseibium aestuarii</name>
    <dbReference type="NCBI Taxonomy" id="2600299"/>
    <lineage>
        <taxon>Bacteria</taxon>
        <taxon>Pseudomonadati</taxon>
        <taxon>Pseudomonadota</taxon>
        <taxon>Alphaproteobacteria</taxon>
        <taxon>Hyphomicrobiales</taxon>
        <taxon>Stappiaceae</taxon>
        <taxon>Roseibium</taxon>
    </lineage>
</organism>
<evidence type="ECO:0000313" key="3">
    <source>
        <dbReference type="Proteomes" id="UP001597327"/>
    </source>
</evidence>
<evidence type="ECO:0000256" key="1">
    <source>
        <dbReference type="SAM" id="SignalP"/>
    </source>
</evidence>
<proteinExistence type="predicted"/>
<sequence>MFMKSFATRRSAALSLVAAVGALAMASLAQTAPASAFGFSGPLPACDNASVLTRVKTQLDRAESLYNGTDRLVGFESAYELALDNGDPSELTRRYCSVRVLTTSDQPLTAYYMVEQNAGFLGISWGVEACLPSNDDWRVYGRHCQTVRPD</sequence>
<dbReference type="EMBL" id="JBHUFA010000004">
    <property type="protein sequence ID" value="MFD1696368.1"/>
    <property type="molecule type" value="Genomic_DNA"/>
</dbReference>